<dbReference type="SUPFAM" id="SSF53756">
    <property type="entry name" value="UDP-Glycosyltransferase/glycogen phosphorylase"/>
    <property type="match status" value="1"/>
</dbReference>
<name>A0ABW0KK83_9BACT</name>
<organism evidence="3 4">
    <name type="scientific">Prosthecobacter fluviatilis</name>
    <dbReference type="NCBI Taxonomy" id="445931"/>
    <lineage>
        <taxon>Bacteria</taxon>
        <taxon>Pseudomonadati</taxon>
        <taxon>Verrucomicrobiota</taxon>
        <taxon>Verrucomicrobiia</taxon>
        <taxon>Verrucomicrobiales</taxon>
        <taxon>Verrucomicrobiaceae</taxon>
        <taxon>Prosthecobacter</taxon>
    </lineage>
</organism>
<keyword evidence="4" id="KW-1185">Reference proteome</keyword>
<dbReference type="PANTHER" id="PTHR45947:SF3">
    <property type="entry name" value="SULFOQUINOVOSYL TRANSFERASE SQD2"/>
    <property type="match status" value="1"/>
</dbReference>
<dbReference type="Pfam" id="PF00534">
    <property type="entry name" value="Glycos_transf_1"/>
    <property type="match status" value="1"/>
</dbReference>
<evidence type="ECO:0000259" key="2">
    <source>
        <dbReference type="Pfam" id="PF13439"/>
    </source>
</evidence>
<reference evidence="4" key="1">
    <citation type="journal article" date="2019" name="Int. J. Syst. Evol. Microbiol.">
        <title>The Global Catalogue of Microorganisms (GCM) 10K type strain sequencing project: providing services to taxonomists for standard genome sequencing and annotation.</title>
        <authorList>
            <consortium name="The Broad Institute Genomics Platform"/>
            <consortium name="The Broad Institute Genome Sequencing Center for Infectious Disease"/>
            <person name="Wu L."/>
            <person name="Ma J."/>
        </authorList>
    </citation>
    <scope>NUCLEOTIDE SEQUENCE [LARGE SCALE GENOMIC DNA]</scope>
    <source>
        <strain evidence="4">CGMCC 4.1469</strain>
    </source>
</reference>
<dbReference type="EC" id="2.4.-.-" evidence="3"/>
<gene>
    <name evidence="3" type="ORF">ACFQDI_01310</name>
</gene>
<dbReference type="InterPro" id="IPR028098">
    <property type="entry name" value="Glyco_trans_4-like_N"/>
</dbReference>
<dbReference type="GO" id="GO:0016757">
    <property type="term" value="F:glycosyltransferase activity"/>
    <property type="evidence" value="ECO:0007669"/>
    <property type="project" value="UniProtKB-KW"/>
</dbReference>
<comment type="caution">
    <text evidence="3">The sequence shown here is derived from an EMBL/GenBank/DDBJ whole genome shotgun (WGS) entry which is preliminary data.</text>
</comment>
<dbReference type="PANTHER" id="PTHR45947">
    <property type="entry name" value="SULFOQUINOVOSYL TRANSFERASE SQD2"/>
    <property type="match status" value="1"/>
</dbReference>
<dbReference type="Pfam" id="PF13439">
    <property type="entry name" value="Glyco_transf_4"/>
    <property type="match status" value="1"/>
</dbReference>
<protein>
    <submittedName>
        <fullName evidence="3">Glycosyltransferase</fullName>
        <ecNumber evidence="3">2.4.-.-</ecNumber>
    </submittedName>
</protein>
<feature type="domain" description="Glycosyltransferase subfamily 4-like N-terminal" evidence="2">
    <location>
        <begin position="33"/>
        <end position="199"/>
    </location>
</feature>
<dbReference type="Gene3D" id="3.40.50.2000">
    <property type="entry name" value="Glycogen Phosphorylase B"/>
    <property type="match status" value="2"/>
</dbReference>
<evidence type="ECO:0000259" key="1">
    <source>
        <dbReference type="Pfam" id="PF00534"/>
    </source>
</evidence>
<feature type="domain" description="Glycosyl transferase family 1" evidence="1">
    <location>
        <begin position="208"/>
        <end position="366"/>
    </location>
</feature>
<evidence type="ECO:0000313" key="3">
    <source>
        <dbReference type="EMBL" id="MFC5453477.1"/>
    </source>
</evidence>
<dbReference type="RefSeq" id="WP_377162593.1">
    <property type="nucleotide sequence ID" value="NZ_JBHSMQ010000001.1"/>
</dbReference>
<dbReference type="EMBL" id="JBHSMQ010000001">
    <property type="protein sequence ID" value="MFC5453477.1"/>
    <property type="molecule type" value="Genomic_DNA"/>
</dbReference>
<sequence length="393" mass="42672">MPAKKRCMNLLVATNLFPDQNEPWRGLDNATLVHALKRQDPRLNVRVMAFRPSFRRFGSAAAHLKSRPVDECLQVEYFWTPYLPRWGGMNHRLFSHAFAKARKALPADFVPQAVLVPWLFPDACGVALQASTWGVPIVAVAQGSDVHQYLDMPFRRRAILAMSRRVKAIITRSNDLEKRLVRQGVSGAKVCTVYNGVDVHTFKPASRSAARAALGQPDDERLLLFVGNFLPVKGLDLLLAASAQVMAVQKTRLVLIGSGPLEGALRSQAAELGISGQVHFVGRHAAPQVAQWMQAADAVCLTSLNEGVPNVVLEAMSSGRAPVCIDVGGIGEVVIPALGKKFLVPQRDASAYAAALQAALDSPPDEVALHDIACGAYSWESCANKYLELLRGS</sequence>
<dbReference type="Proteomes" id="UP001596052">
    <property type="component" value="Unassembled WGS sequence"/>
</dbReference>
<evidence type="ECO:0000313" key="4">
    <source>
        <dbReference type="Proteomes" id="UP001596052"/>
    </source>
</evidence>
<dbReference type="InterPro" id="IPR050194">
    <property type="entry name" value="Glycosyltransferase_grp1"/>
</dbReference>
<proteinExistence type="predicted"/>
<dbReference type="InterPro" id="IPR001296">
    <property type="entry name" value="Glyco_trans_1"/>
</dbReference>
<accession>A0ABW0KK83</accession>
<keyword evidence="3" id="KW-0328">Glycosyltransferase</keyword>
<keyword evidence="3" id="KW-0808">Transferase</keyword>